<dbReference type="InterPro" id="IPR011009">
    <property type="entry name" value="Kinase-like_dom_sf"/>
</dbReference>
<evidence type="ECO:0000313" key="11">
    <source>
        <dbReference type="EMBL" id="MBB6119644.1"/>
    </source>
</evidence>
<feature type="transmembrane region" description="Helical" evidence="9">
    <location>
        <begin position="584"/>
        <end position="602"/>
    </location>
</feature>
<evidence type="ECO:0000313" key="12">
    <source>
        <dbReference type="Proteomes" id="UP000536604"/>
    </source>
</evidence>
<dbReference type="InterPro" id="IPR050660">
    <property type="entry name" value="NEK_Ser/Thr_kinase"/>
</dbReference>
<dbReference type="PANTHER" id="PTHR43671:SF13">
    <property type="entry name" value="SERINE_THREONINE-PROTEIN KINASE NEK2"/>
    <property type="match status" value="1"/>
</dbReference>
<dbReference type="InterPro" id="IPR000719">
    <property type="entry name" value="Prot_kinase_dom"/>
</dbReference>
<dbReference type="GO" id="GO:0004674">
    <property type="term" value="F:protein serine/threonine kinase activity"/>
    <property type="evidence" value="ECO:0007669"/>
    <property type="project" value="UniProtKB-EC"/>
</dbReference>
<feature type="transmembrane region" description="Helical" evidence="9">
    <location>
        <begin position="672"/>
        <end position="695"/>
    </location>
</feature>
<evidence type="ECO:0000256" key="5">
    <source>
        <dbReference type="ARBA" id="ARBA00022777"/>
    </source>
</evidence>
<keyword evidence="5" id="KW-0418">Kinase</keyword>
<dbReference type="SUPFAM" id="SSF56112">
    <property type="entry name" value="Protein kinase-like (PK-like)"/>
    <property type="match status" value="1"/>
</dbReference>
<dbReference type="InterPro" id="IPR017441">
    <property type="entry name" value="Protein_kinase_ATP_BS"/>
</dbReference>
<keyword evidence="12" id="KW-1185">Reference proteome</keyword>
<dbReference type="GO" id="GO:0005524">
    <property type="term" value="F:ATP binding"/>
    <property type="evidence" value="ECO:0007669"/>
    <property type="project" value="UniProtKB-UniRule"/>
</dbReference>
<name>A0A841INH6_9ACTN</name>
<evidence type="ECO:0000259" key="10">
    <source>
        <dbReference type="PROSITE" id="PS50011"/>
    </source>
</evidence>
<proteinExistence type="inferred from homology"/>
<gene>
    <name evidence="11" type="ORF">FHS13_001593</name>
</gene>
<feature type="domain" description="Protein kinase" evidence="10">
    <location>
        <begin position="20"/>
        <end position="268"/>
    </location>
</feature>
<evidence type="ECO:0000256" key="3">
    <source>
        <dbReference type="ARBA" id="ARBA00022679"/>
    </source>
</evidence>
<dbReference type="SMART" id="SM00220">
    <property type="entry name" value="S_TKc"/>
    <property type="match status" value="1"/>
</dbReference>
<dbReference type="Gene3D" id="1.10.510.10">
    <property type="entry name" value="Transferase(Phosphotransferase) domain 1"/>
    <property type="match status" value="1"/>
</dbReference>
<evidence type="ECO:0000256" key="2">
    <source>
        <dbReference type="ARBA" id="ARBA00012513"/>
    </source>
</evidence>
<protein>
    <recommendedName>
        <fullName evidence="2">non-specific serine/threonine protein kinase</fullName>
        <ecNumber evidence="2">2.7.11.1</ecNumber>
    </recommendedName>
</protein>
<comment type="similarity">
    <text evidence="1">Belongs to the protein kinase superfamily. NEK Ser/Thr protein kinase family. NIMA subfamily.</text>
</comment>
<evidence type="ECO:0000256" key="1">
    <source>
        <dbReference type="ARBA" id="ARBA00010886"/>
    </source>
</evidence>
<comment type="caution">
    <text evidence="11">The sequence shown here is derived from an EMBL/GenBank/DDBJ whole genome shotgun (WGS) entry which is preliminary data.</text>
</comment>
<dbReference type="PANTHER" id="PTHR43671">
    <property type="entry name" value="SERINE/THREONINE-PROTEIN KINASE NEK"/>
    <property type="match status" value="1"/>
</dbReference>
<keyword evidence="3" id="KW-0808">Transferase</keyword>
<evidence type="ECO:0000256" key="9">
    <source>
        <dbReference type="SAM" id="Phobius"/>
    </source>
</evidence>
<feature type="binding site" evidence="7">
    <location>
        <position position="48"/>
    </location>
    <ligand>
        <name>ATP</name>
        <dbReference type="ChEBI" id="CHEBI:30616"/>
    </ligand>
</feature>
<dbReference type="AlphaFoldDB" id="A0A841INH6"/>
<dbReference type="PROSITE" id="PS00108">
    <property type="entry name" value="PROTEIN_KINASE_ST"/>
    <property type="match status" value="1"/>
</dbReference>
<evidence type="ECO:0000256" key="6">
    <source>
        <dbReference type="ARBA" id="ARBA00022840"/>
    </source>
</evidence>
<evidence type="ECO:0000256" key="8">
    <source>
        <dbReference type="SAM" id="MobiDB-lite"/>
    </source>
</evidence>
<keyword evidence="9" id="KW-1133">Transmembrane helix</keyword>
<dbReference type="CDD" id="cd14014">
    <property type="entry name" value="STKc_PknB_like"/>
    <property type="match status" value="1"/>
</dbReference>
<keyword evidence="6 7" id="KW-0067">ATP-binding</keyword>
<dbReference type="PROSITE" id="PS50011">
    <property type="entry name" value="PROTEIN_KINASE_DOM"/>
    <property type="match status" value="1"/>
</dbReference>
<dbReference type="EMBL" id="JACHJO010000004">
    <property type="protein sequence ID" value="MBB6119644.1"/>
    <property type="molecule type" value="Genomic_DNA"/>
</dbReference>
<feature type="region of interest" description="Disordered" evidence="8">
    <location>
        <begin position="283"/>
        <end position="375"/>
    </location>
</feature>
<sequence>MADPQGGNGTAESPRVVGDYQLVRSLGRGGFGEVFLGEAPDGSRAAVKMLHASWAGDADMRRRFAAEVEQARKVSGFCVAEILAADPDAPRPWIATEYIDGPTLHDFVQEKGPRSGSELHRLAVSTATALAAIHAAGVVHRDLKPENIMLAADGPRVIDFGIARAVESTSVTASGVVGTIGYMAPEQLEGIRLTPAVDIFSWGSVMVYAATGHEAFPGPTQASRIARILGGQPELGGLPEPLLQIVGSCLDKDPRRRPEASALLDLLISGGGTRTGVRQAAATLTAPPEGLSPTRVAPAGGIDPTRVAPAEGVDPTRVAPPGGVFPTTSYTGGETGQEGRAPAPGMPPPSGSPSWGEPPTPSGAAVGGRPPYHFDGIRFTDPGSLAEAMQSNWSMAVRVFGDPVERAALGAWLVDDLGDTTVDRSLFRRAAGDANLSLASFVAQLRPDLPPVFRGRGATVAELREIFTDPRPVLTGEPVSNEMALLARPAVLRTMALHRGVEQETLRRLADQLDSAERAGSAFREELTGQLAGWKAAGAVNPVLVLTFLLHPERMLPPAASDPGAQEWVDILWQRVSSSPEAEAAGYAAVVYTSLPLLQTLARERRYWEERFAKVSSEHEALAGRVAQQQQMTRIRRYCNLALWGFPAGMFLHMFSSLFLEGSWFPALIGDLLILLSVLGLAATAVLSIVLRVGYGNLAVRNQRLMELTHVGSQLPQLTSGVERIRGDLATARRITGG</sequence>
<reference evidence="11 12" key="1">
    <citation type="submission" date="2020-08" db="EMBL/GenBank/DDBJ databases">
        <title>Genomic Encyclopedia of Type Strains, Phase III (KMG-III): the genomes of soil and plant-associated and newly described type strains.</title>
        <authorList>
            <person name="Whitman W."/>
        </authorList>
    </citation>
    <scope>NUCLEOTIDE SEQUENCE [LARGE SCALE GENOMIC DNA]</scope>
    <source>
        <strain evidence="11 12">CECT 8712</strain>
    </source>
</reference>
<keyword evidence="9" id="KW-0812">Transmembrane</keyword>
<dbReference type="Gene3D" id="3.30.200.20">
    <property type="entry name" value="Phosphorylase Kinase, domain 1"/>
    <property type="match status" value="1"/>
</dbReference>
<evidence type="ECO:0000256" key="4">
    <source>
        <dbReference type="ARBA" id="ARBA00022741"/>
    </source>
</evidence>
<dbReference type="Pfam" id="PF00069">
    <property type="entry name" value="Pkinase"/>
    <property type="match status" value="1"/>
</dbReference>
<dbReference type="RefSeq" id="WP_184289865.1">
    <property type="nucleotide sequence ID" value="NZ_JACHJO010000004.1"/>
</dbReference>
<dbReference type="EC" id="2.7.11.1" evidence="2"/>
<organism evidence="11 12">
    <name type="scientific">Nocardiopsis algeriensis</name>
    <dbReference type="NCBI Taxonomy" id="1478215"/>
    <lineage>
        <taxon>Bacteria</taxon>
        <taxon>Bacillati</taxon>
        <taxon>Actinomycetota</taxon>
        <taxon>Actinomycetes</taxon>
        <taxon>Streptosporangiales</taxon>
        <taxon>Nocardiopsidaceae</taxon>
        <taxon>Nocardiopsis</taxon>
    </lineage>
</organism>
<keyword evidence="4 7" id="KW-0547">Nucleotide-binding</keyword>
<dbReference type="PROSITE" id="PS00107">
    <property type="entry name" value="PROTEIN_KINASE_ATP"/>
    <property type="match status" value="1"/>
</dbReference>
<feature type="transmembrane region" description="Helical" evidence="9">
    <location>
        <begin position="641"/>
        <end position="660"/>
    </location>
</feature>
<feature type="compositionally biased region" description="Pro residues" evidence="8">
    <location>
        <begin position="344"/>
        <end position="361"/>
    </location>
</feature>
<dbReference type="InterPro" id="IPR008271">
    <property type="entry name" value="Ser/Thr_kinase_AS"/>
</dbReference>
<accession>A0A841INH6</accession>
<dbReference type="Proteomes" id="UP000536604">
    <property type="component" value="Unassembled WGS sequence"/>
</dbReference>
<evidence type="ECO:0000256" key="7">
    <source>
        <dbReference type="PROSITE-ProRule" id="PRU10141"/>
    </source>
</evidence>
<keyword evidence="9" id="KW-0472">Membrane</keyword>